<proteinExistence type="predicted"/>
<sequence length="165" mass="18332">MLYGDQVVLAYALQAIASLLARGEHVVFIDSANAFNPFLIAEVATRLNRPPEELLHRLHISRTFTVHQLETLITERIRSALNTYASRILIAPAFLHNLYDEDVALPEALRIFKKALAHLRALADTGTLVLVICPAPTARGESGRTIRLPNRDRLLDALIAARQGH</sequence>
<dbReference type="EMBL" id="JAIOIU010000080">
    <property type="protein sequence ID" value="MBZ0159796.1"/>
    <property type="molecule type" value="Genomic_DNA"/>
</dbReference>
<gene>
    <name evidence="1" type="ORF">K8G79_06655</name>
</gene>
<reference evidence="1 2" key="1">
    <citation type="journal article" date="2021" name="bioRxiv">
        <title>Unraveling nitrogen, sulfur and carbon metabolic pathways and microbial community transcriptional responses to substrate deprivation and toxicity stresses in a bioreactor mimicking anoxic brackish coastal sediment conditions.</title>
        <authorList>
            <person name="Martins P.D."/>
            <person name="Echeveste M.J."/>
            <person name="Arshad A."/>
            <person name="Kurth J."/>
            <person name="Ouboter H."/>
            <person name="Jetten M.S.M."/>
            <person name="Welte C.U."/>
        </authorList>
    </citation>
    <scope>NUCLEOTIDE SEQUENCE [LARGE SCALE GENOMIC DNA]</scope>
    <source>
        <strain evidence="1">MAG_38</strain>
    </source>
</reference>
<evidence type="ECO:0000313" key="1">
    <source>
        <dbReference type="EMBL" id="MBZ0159796.1"/>
    </source>
</evidence>
<dbReference type="InterPro" id="IPR027417">
    <property type="entry name" value="P-loop_NTPase"/>
</dbReference>
<dbReference type="Proteomes" id="UP001197609">
    <property type="component" value="Unassembled WGS sequence"/>
</dbReference>
<protein>
    <recommendedName>
        <fullName evidence="3">DNA recombination and repair protein Rad51-like C-terminal domain-containing protein</fullName>
    </recommendedName>
</protein>
<comment type="caution">
    <text evidence="1">The sequence shown here is derived from an EMBL/GenBank/DDBJ whole genome shotgun (WGS) entry which is preliminary data.</text>
</comment>
<evidence type="ECO:0008006" key="3">
    <source>
        <dbReference type="Google" id="ProtNLM"/>
    </source>
</evidence>
<accession>A0AAJ1EJA2</accession>
<dbReference type="AlphaFoldDB" id="A0AAJ1EJA2"/>
<evidence type="ECO:0000313" key="2">
    <source>
        <dbReference type="Proteomes" id="UP001197609"/>
    </source>
</evidence>
<dbReference type="SUPFAM" id="SSF52540">
    <property type="entry name" value="P-loop containing nucleoside triphosphate hydrolases"/>
    <property type="match status" value="1"/>
</dbReference>
<organism evidence="1 2">
    <name type="scientific">Candidatus Methylomirabilis tolerans</name>
    <dbReference type="NCBI Taxonomy" id="3123416"/>
    <lineage>
        <taxon>Bacteria</taxon>
        <taxon>Candidatus Methylomirabilota</taxon>
        <taxon>Candidatus Methylomirabilia</taxon>
        <taxon>Candidatus Methylomirabilales</taxon>
        <taxon>Candidatus Methylomirabilaceae</taxon>
        <taxon>Candidatus Methylomirabilis</taxon>
    </lineage>
</organism>
<name>A0AAJ1EJA2_9BACT</name>
<dbReference type="Gene3D" id="3.40.50.300">
    <property type="entry name" value="P-loop containing nucleotide triphosphate hydrolases"/>
    <property type="match status" value="1"/>
</dbReference>